<evidence type="ECO:0000313" key="2">
    <source>
        <dbReference type="EMBL" id="JAT75995.1"/>
    </source>
</evidence>
<proteinExistence type="predicted"/>
<gene>
    <name evidence="2" type="ORF">g.768</name>
</gene>
<evidence type="ECO:0000256" key="1">
    <source>
        <dbReference type="SAM" id="MobiDB-lite"/>
    </source>
</evidence>
<sequence>MSSYAFKAGMRWLHHAWTHGQEPPSTLGHGVRSTTPQPSAMIERPQAPSLPQPPRTPPQGNIYQGLWGGLFAKQARANRTGLFSSLQSAVEGWRESASEAQASLAAHLNDRDGRKRSDGLFWPLNATLGLVQGGEAAGPQAEPRAGLDSLYHHVASDLARLDPKVLAAAAALQGWALASLLKKKEGVTSGLQRLRYPLPLPDPQWPAFDPALCLRLQNFGGGEGYRSVYFAQAACDPDTSLSAEGLLWGGAAAFGLDCTLHGSEGEGGEGAGSPPAPEQTWLGSVVSSLHHTRACTLAVATEAGEGSMLTQSAPLPALGGPEINAMSLRLCNTALGRGGEGAQPAAAADFLLRRLKLNGRPLLPPEGMPAPSVPLAAGCASQLYHVSPRALSAGFSLDGALELGSGPPVPGTGVGAHASLEIALGNYGLVSAAASYLRGGGGAGANGGPSDDTAL</sequence>
<accession>A0A1D2AAP5</accession>
<dbReference type="EMBL" id="GDKF01002627">
    <property type="protein sequence ID" value="JAT75995.1"/>
    <property type="molecule type" value="Transcribed_RNA"/>
</dbReference>
<protein>
    <submittedName>
        <fullName evidence="2">Uncharacterized protein</fullName>
    </submittedName>
</protein>
<feature type="compositionally biased region" description="Pro residues" evidence="1">
    <location>
        <begin position="48"/>
        <end position="57"/>
    </location>
</feature>
<feature type="region of interest" description="Disordered" evidence="1">
    <location>
        <begin position="20"/>
        <end position="59"/>
    </location>
</feature>
<name>A0A1D2AAP5_AUXPR</name>
<reference evidence="2" key="1">
    <citation type="submission" date="2015-08" db="EMBL/GenBank/DDBJ databases">
        <authorList>
            <person name="Babu N.S."/>
            <person name="Beckwith C.J."/>
            <person name="Beseler K.G."/>
            <person name="Brison A."/>
            <person name="Carone J.V."/>
            <person name="Caskin T.P."/>
            <person name="Diamond M."/>
            <person name="Durham M.E."/>
            <person name="Foxe J.M."/>
            <person name="Go M."/>
            <person name="Henderson B.A."/>
            <person name="Jones I.B."/>
            <person name="McGettigan J.A."/>
            <person name="Micheletti S.J."/>
            <person name="Nasrallah M.E."/>
            <person name="Ortiz D."/>
            <person name="Piller C.R."/>
            <person name="Privatt S.R."/>
            <person name="Schneider S.L."/>
            <person name="Sharp S."/>
            <person name="Smith T.C."/>
            <person name="Stanton J.D."/>
            <person name="Ullery H.E."/>
            <person name="Wilson R.J."/>
            <person name="Serrano M.G."/>
            <person name="Buck G."/>
            <person name="Lee V."/>
            <person name="Wang Y."/>
            <person name="Carvalho R."/>
            <person name="Voegtly L."/>
            <person name="Shi R."/>
            <person name="Duckworth R."/>
            <person name="Johnson A."/>
            <person name="Loviza R."/>
            <person name="Walstead R."/>
            <person name="Shah Z."/>
            <person name="Kiflezghi M."/>
            <person name="Wade K."/>
            <person name="Ball S.L."/>
            <person name="Bradley K.W."/>
            <person name="Asai D.J."/>
            <person name="Bowman C.A."/>
            <person name="Russell D.A."/>
            <person name="Pope W.H."/>
            <person name="Jacobs-Sera D."/>
            <person name="Hendrix R.W."/>
            <person name="Hatfull G.F."/>
        </authorList>
    </citation>
    <scope>NUCLEOTIDE SEQUENCE</scope>
</reference>
<organism evidence="2">
    <name type="scientific">Auxenochlorella protothecoides</name>
    <name type="common">Green microalga</name>
    <name type="synonym">Chlorella protothecoides</name>
    <dbReference type="NCBI Taxonomy" id="3075"/>
    <lineage>
        <taxon>Eukaryota</taxon>
        <taxon>Viridiplantae</taxon>
        <taxon>Chlorophyta</taxon>
        <taxon>core chlorophytes</taxon>
        <taxon>Trebouxiophyceae</taxon>
        <taxon>Chlorellales</taxon>
        <taxon>Chlorellaceae</taxon>
        <taxon>Auxenochlorella</taxon>
    </lineage>
</organism>
<dbReference type="AlphaFoldDB" id="A0A1D2AAP5"/>